<gene>
    <name evidence="3" type="ORF">TRL7639_02151</name>
</gene>
<evidence type="ECO:0008006" key="5">
    <source>
        <dbReference type="Google" id="ProtNLM"/>
    </source>
</evidence>
<keyword evidence="2" id="KW-1133">Transmembrane helix</keyword>
<accession>A0A1Y5SJ85</accession>
<dbReference type="EMBL" id="FWFO01000001">
    <property type="protein sequence ID" value="SLN41941.1"/>
    <property type="molecule type" value="Genomic_DNA"/>
</dbReference>
<feature type="transmembrane region" description="Helical" evidence="2">
    <location>
        <begin position="30"/>
        <end position="55"/>
    </location>
</feature>
<keyword evidence="2" id="KW-0472">Membrane</keyword>
<sequence length="153" mass="16522">MNRISRNLTILFRTERLIARRQMAVLRTQTGLVAFAGLVMGIAIIMLNVAIFYALGTVMAGHYAALIVALGNALVALVLVAIASRMSAEKELEPATEVRDLALAEIEADLNEVADEARELTRNVSRMARDPLGTALPALIGPLLSLLLKSKDK</sequence>
<dbReference type="AlphaFoldDB" id="A0A1Y5SJ85"/>
<feature type="transmembrane region" description="Helical" evidence="2">
    <location>
        <begin position="61"/>
        <end position="83"/>
    </location>
</feature>
<dbReference type="Proteomes" id="UP000193077">
    <property type="component" value="Unassembled WGS sequence"/>
</dbReference>
<dbReference type="RefSeq" id="WP_085795662.1">
    <property type="nucleotide sequence ID" value="NZ_FWFO01000001.1"/>
</dbReference>
<evidence type="ECO:0000256" key="2">
    <source>
        <dbReference type="SAM" id="Phobius"/>
    </source>
</evidence>
<dbReference type="OrthoDB" id="7677160at2"/>
<evidence type="ECO:0000313" key="4">
    <source>
        <dbReference type="Proteomes" id="UP000193077"/>
    </source>
</evidence>
<keyword evidence="4" id="KW-1185">Reference proteome</keyword>
<reference evidence="3 4" key="1">
    <citation type="submission" date="2017-03" db="EMBL/GenBank/DDBJ databases">
        <authorList>
            <person name="Afonso C.L."/>
            <person name="Miller P.J."/>
            <person name="Scott M.A."/>
            <person name="Spackman E."/>
            <person name="Goraichik I."/>
            <person name="Dimitrov K.M."/>
            <person name="Suarez D.L."/>
            <person name="Swayne D.E."/>
        </authorList>
    </citation>
    <scope>NUCLEOTIDE SEQUENCE [LARGE SCALE GENOMIC DNA]</scope>
    <source>
        <strain evidence="3 4">CECT 7639</strain>
    </source>
</reference>
<keyword evidence="1" id="KW-0175">Coiled coil</keyword>
<organism evidence="3 4">
    <name type="scientific">Falsiruegeria litorea R37</name>
    <dbReference type="NCBI Taxonomy" id="1200284"/>
    <lineage>
        <taxon>Bacteria</taxon>
        <taxon>Pseudomonadati</taxon>
        <taxon>Pseudomonadota</taxon>
        <taxon>Alphaproteobacteria</taxon>
        <taxon>Rhodobacterales</taxon>
        <taxon>Roseobacteraceae</taxon>
        <taxon>Falsiruegeria</taxon>
    </lineage>
</organism>
<name>A0A1Y5SJ85_9RHOB</name>
<keyword evidence="2" id="KW-0812">Transmembrane</keyword>
<protein>
    <recommendedName>
        <fullName evidence="5">Holin-X, holin superfamily III</fullName>
    </recommendedName>
</protein>
<feature type="coiled-coil region" evidence="1">
    <location>
        <begin position="103"/>
        <end position="130"/>
    </location>
</feature>
<evidence type="ECO:0000313" key="3">
    <source>
        <dbReference type="EMBL" id="SLN41941.1"/>
    </source>
</evidence>
<proteinExistence type="predicted"/>
<evidence type="ECO:0000256" key="1">
    <source>
        <dbReference type="SAM" id="Coils"/>
    </source>
</evidence>